<dbReference type="RefSeq" id="WP_198882907.1">
    <property type="nucleotide sequence ID" value="NZ_JAEKJA010000012.1"/>
</dbReference>
<evidence type="ECO:0000313" key="7">
    <source>
        <dbReference type="Proteomes" id="UP000609531"/>
    </source>
</evidence>
<dbReference type="AlphaFoldDB" id="A0A934INA0"/>
<evidence type="ECO:0000256" key="2">
    <source>
        <dbReference type="ARBA" id="ARBA00022448"/>
    </source>
</evidence>
<keyword evidence="7" id="KW-1185">Reference proteome</keyword>
<dbReference type="InterPro" id="IPR003439">
    <property type="entry name" value="ABC_transporter-like_ATP-bd"/>
</dbReference>
<dbReference type="GO" id="GO:0005886">
    <property type="term" value="C:plasma membrane"/>
    <property type="evidence" value="ECO:0007669"/>
    <property type="project" value="TreeGrafter"/>
</dbReference>
<reference evidence="6" key="1">
    <citation type="submission" date="2020-12" db="EMBL/GenBank/DDBJ databases">
        <title>Bacterial taxonomy.</title>
        <authorList>
            <person name="Pan X."/>
        </authorList>
    </citation>
    <scope>NUCLEOTIDE SEQUENCE</scope>
    <source>
        <strain evidence="6">B2012</strain>
    </source>
</reference>
<gene>
    <name evidence="6" type="ORF">JCR33_14945</name>
</gene>
<dbReference type="Pfam" id="PF00005">
    <property type="entry name" value="ABC_tran"/>
    <property type="match status" value="1"/>
</dbReference>
<accession>A0A934INA0</accession>
<dbReference type="CDD" id="cd03255">
    <property type="entry name" value="ABC_MJ0796_LolCDE_FtsE"/>
    <property type="match status" value="1"/>
</dbReference>
<dbReference type="SMART" id="SM00382">
    <property type="entry name" value="AAA"/>
    <property type="match status" value="1"/>
</dbReference>
<evidence type="ECO:0000256" key="1">
    <source>
        <dbReference type="ARBA" id="ARBA00005417"/>
    </source>
</evidence>
<evidence type="ECO:0000256" key="3">
    <source>
        <dbReference type="ARBA" id="ARBA00022741"/>
    </source>
</evidence>
<proteinExistence type="inferred from homology"/>
<dbReference type="InterPro" id="IPR027417">
    <property type="entry name" value="P-loop_NTPase"/>
</dbReference>
<comment type="similarity">
    <text evidence="1">Belongs to the ABC transporter superfamily.</text>
</comment>
<dbReference type="InterPro" id="IPR017911">
    <property type="entry name" value="MacB-like_ATP-bd"/>
</dbReference>
<dbReference type="Gene3D" id="3.40.50.300">
    <property type="entry name" value="P-loop containing nucleotide triphosphate hydrolases"/>
    <property type="match status" value="1"/>
</dbReference>
<dbReference type="PROSITE" id="PS50893">
    <property type="entry name" value="ABC_TRANSPORTER_2"/>
    <property type="match status" value="1"/>
</dbReference>
<dbReference type="InterPro" id="IPR017871">
    <property type="entry name" value="ABC_transporter-like_CS"/>
</dbReference>
<dbReference type="SUPFAM" id="SSF52540">
    <property type="entry name" value="P-loop containing nucleoside triphosphate hydrolases"/>
    <property type="match status" value="1"/>
</dbReference>
<keyword evidence="3" id="KW-0547">Nucleotide-binding</keyword>
<dbReference type="PANTHER" id="PTHR24220:SF611">
    <property type="entry name" value="ATP-BINDING COMPONENT OF ABC TRANSPORTER-RELATED"/>
    <property type="match status" value="1"/>
</dbReference>
<dbReference type="PROSITE" id="PS00211">
    <property type="entry name" value="ABC_TRANSPORTER_1"/>
    <property type="match status" value="1"/>
</dbReference>
<organism evidence="6 7">
    <name type="scientific">Acuticoccus mangrovi</name>
    <dbReference type="NCBI Taxonomy" id="2796142"/>
    <lineage>
        <taxon>Bacteria</taxon>
        <taxon>Pseudomonadati</taxon>
        <taxon>Pseudomonadota</taxon>
        <taxon>Alphaproteobacteria</taxon>
        <taxon>Hyphomicrobiales</taxon>
        <taxon>Amorphaceae</taxon>
        <taxon>Acuticoccus</taxon>
    </lineage>
</organism>
<evidence type="ECO:0000313" key="6">
    <source>
        <dbReference type="EMBL" id="MBJ3777002.1"/>
    </source>
</evidence>
<dbReference type="GO" id="GO:0005524">
    <property type="term" value="F:ATP binding"/>
    <property type="evidence" value="ECO:0007669"/>
    <property type="project" value="UniProtKB-KW"/>
</dbReference>
<dbReference type="GO" id="GO:0022857">
    <property type="term" value="F:transmembrane transporter activity"/>
    <property type="evidence" value="ECO:0007669"/>
    <property type="project" value="TreeGrafter"/>
</dbReference>
<evidence type="ECO:0000256" key="4">
    <source>
        <dbReference type="ARBA" id="ARBA00022840"/>
    </source>
</evidence>
<sequence length="245" mass="26003">MPVVDENAAIRLQDVSFRWPGRSGFGFEVSHLEVARGQTMFLVGPSGSGKSTLLSLICGIVAPDSGRVEIDGEDLGALSAARRDRLRAERIGIVFQMFNLLPYASALDNVLLALAFAPGRRRRLKGREREEALRLMGALGLPSSLVATAPAAELSVGQQQRVAVARALIGDPGIIIADEPTSALDAAAQSAFLDILFDLVGDVGATLLMVSHDERLAGRFDRVASLTEIARTQMAHTGRSSAEAA</sequence>
<dbReference type="EMBL" id="JAEKJA010000012">
    <property type="protein sequence ID" value="MBJ3777002.1"/>
    <property type="molecule type" value="Genomic_DNA"/>
</dbReference>
<dbReference type="PANTHER" id="PTHR24220">
    <property type="entry name" value="IMPORT ATP-BINDING PROTEIN"/>
    <property type="match status" value="1"/>
</dbReference>
<dbReference type="Proteomes" id="UP000609531">
    <property type="component" value="Unassembled WGS sequence"/>
</dbReference>
<feature type="domain" description="ABC transporter" evidence="5">
    <location>
        <begin position="10"/>
        <end position="242"/>
    </location>
</feature>
<keyword evidence="4 6" id="KW-0067">ATP-binding</keyword>
<dbReference type="InterPro" id="IPR015854">
    <property type="entry name" value="ABC_transpr_LolD-like"/>
</dbReference>
<evidence type="ECO:0000259" key="5">
    <source>
        <dbReference type="PROSITE" id="PS50893"/>
    </source>
</evidence>
<keyword evidence="2" id="KW-0813">Transport</keyword>
<protein>
    <submittedName>
        <fullName evidence="6">ABC transporter ATP-binding protein</fullName>
    </submittedName>
</protein>
<comment type="caution">
    <text evidence="6">The sequence shown here is derived from an EMBL/GenBank/DDBJ whole genome shotgun (WGS) entry which is preliminary data.</text>
</comment>
<dbReference type="GO" id="GO:0016887">
    <property type="term" value="F:ATP hydrolysis activity"/>
    <property type="evidence" value="ECO:0007669"/>
    <property type="project" value="InterPro"/>
</dbReference>
<name>A0A934INA0_9HYPH</name>
<dbReference type="InterPro" id="IPR003593">
    <property type="entry name" value="AAA+_ATPase"/>
</dbReference>